<dbReference type="EMBL" id="CM017885">
    <property type="protein sequence ID" value="KAG1368441.1"/>
    <property type="molecule type" value="Genomic_DNA"/>
</dbReference>
<gene>
    <name evidence="2" type="ORF">COCNU_14G009090</name>
</gene>
<organism evidence="2 3">
    <name type="scientific">Cocos nucifera</name>
    <name type="common">Coconut palm</name>
    <dbReference type="NCBI Taxonomy" id="13894"/>
    <lineage>
        <taxon>Eukaryota</taxon>
        <taxon>Viridiplantae</taxon>
        <taxon>Streptophyta</taxon>
        <taxon>Embryophyta</taxon>
        <taxon>Tracheophyta</taxon>
        <taxon>Spermatophyta</taxon>
        <taxon>Magnoliopsida</taxon>
        <taxon>Liliopsida</taxon>
        <taxon>Arecaceae</taxon>
        <taxon>Arecoideae</taxon>
        <taxon>Cocoseae</taxon>
        <taxon>Attaleinae</taxon>
        <taxon>Cocos</taxon>
    </lineage>
</organism>
<reference evidence="2" key="2">
    <citation type="submission" date="2019-07" db="EMBL/GenBank/DDBJ databases">
        <authorList>
            <person name="Yang Y."/>
            <person name="Bocs S."/>
            <person name="Baudouin L."/>
        </authorList>
    </citation>
    <scope>NUCLEOTIDE SEQUENCE</scope>
    <source>
        <tissue evidence="2">Spear leaf of Hainan Tall coconut</tissue>
    </source>
</reference>
<reference evidence="2" key="1">
    <citation type="journal article" date="2017" name="Gigascience">
        <title>The genome draft of coconut (Cocos nucifera).</title>
        <authorList>
            <person name="Xiao Y."/>
            <person name="Xu P."/>
            <person name="Fan H."/>
            <person name="Baudouin L."/>
            <person name="Xia W."/>
            <person name="Bocs S."/>
            <person name="Xu J."/>
            <person name="Li Q."/>
            <person name="Guo A."/>
            <person name="Zhou L."/>
            <person name="Li J."/>
            <person name="Wu Y."/>
            <person name="Ma Z."/>
            <person name="Armero A."/>
            <person name="Issali A.E."/>
            <person name="Liu N."/>
            <person name="Peng M."/>
            <person name="Yang Y."/>
        </authorList>
    </citation>
    <scope>NUCLEOTIDE SEQUENCE</scope>
    <source>
        <tissue evidence="2">Spear leaf of Hainan Tall coconut</tissue>
    </source>
</reference>
<name>A0A8K0NC35_COCNU</name>
<accession>A0A8K0NC35</accession>
<protein>
    <submittedName>
        <fullName evidence="2">Uncharacterized protein</fullName>
    </submittedName>
</protein>
<evidence type="ECO:0000313" key="2">
    <source>
        <dbReference type="EMBL" id="KAG1368441.1"/>
    </source>
</evidence>
<comment type="caution">
    <text evidence="2">The sequence shown here is derived from an EMBL/GenBank/DDBJ whole genome shotgun (WGS) entry which is preliminary data.</text>
</comment>
<dbReference type="AlphaFoldDB" id="A0A8K0NC35"/>
<dbReference type="Proteomes" id="UP000797356">
    <property type="component" value="Chromosome 14"/>
</dbReference>
<keyword evidence="3" id="KW-1185">Reference proteome</keyword>
<proteinExistence type="predicted"/>
<evidence type="ECO:0000313" key="3">
    <source>
        <dbReference type="Proteomes" id="UP000797356"/>
    </source>
</evidence>
<feature type="compositionally biased region" description="Basic and acidic residues" evidence="1">
    <location>
        <begin position="44"/>
        <end position="62"/>
    </location>
</feature>
<feature type="region of interest" description="Disordered" evidence="1">
    <location>
        <begin position="43"/>
        <end position="62"/>
    </location>
</feature>
<evidence type="ECO:0000256" key="1">
    <source>
        <dbReference type="SAM" id="MobiDB-lite"/>
    </source>
</evidence>
<sequence length="157" mass="17657">MKALDKRVDLIENDLDRGKREECGVTAPATSAVSSDFGIAKKINGKEEDKQPMDKKGGRAVDEWSLPKKPVKCTSVLESHVDVSKSHTVSKYFTLEDMNIEDSQEQQNMEISDIVVFSAMSNDARTIKGKRKRSPTRQQIHSNSILHRKLECCYSSL</sequence>